<name>A0ABN1KEQ6_9BURK</name>
<dbReference type="InterPro" id="IPR013974">
    <property type="entry name" value="SAF"/>
</dbReference>
<dbReference type="NCBIfam" id="TIGR03248">
    <property type="entry name" value="galactar-dH20"/>
    <property type="match status" value="1"/>
</dbReference>
<accession>A0ABN1KEQ6</accession>
<keyword evidence="2" id="KW-0456">Lyase</keyword>
<dbReference type="SMART" id="SM00858">
    <property type="entry name" value="SAF"/>
    <property type="match status" value="1"/>
</dbReference>
<protein>
    <recommendedName>
        <fullName evidence="3">Galactarate dehydratase</fullName>
        <ecNumber evidence="3">4.2.1.42</ecNumber>
    </recommendedName>
</protein>
<evidence type="ECO:0000259" key="4">
    <source>
        <dbReference type="SMART" id="SM00858"/>
    </source>
</evidence>
<dbReference type="CDD" id="cd11613">
    <property type="entry name" value="SAF_AH_GD"/>
    <property type="match status" value="1"/>
</dbReference>
<dbReference type="Pfam" id="PF20629">
    <property type="entry name" value="GD_AH_C"/>
    <property type="match status" value="1"/>
</dbReference>
<evidence type="ECO:0000256" key="1">
    <source>
        <dbReference type="ARBA" id="ARBA00010986"/>
    </source>
</evidence>
<keyword evidence="6" id="KW-1185">Reference proteome</keyword>
<dbReference type="Pfam" id="PF04295">
    <property type="entry name" value="GD_AH_second"/>
    <property type="match status" value="1"/>
</dbReference>
<gene>
    <name evidence="5" type="primary">garD</name>
    <name evidence="5" type="ORF">GCM10009107_51120</name>
</gene>
<dbReference type="EMBL" id="BAAAEW010000042">
    <property type="protein sequence ID" value="GAA0764687.1"/>
    <property type="molecule type" value="Genomic_DNA"/>
</dbReference>
<evidence type="ECO:0000256" key="3">
    <source>
        <dbReference type="NCBIfam" id="TIGR03248"/>
    </source>
</evidence>
<reference evidence="5 6" key="1">
    <citation type="journal article" date="2019" name="Int. J. Syst. Evol. Microbiol.">
        <title>The Global Catalogue of Microorganisms (GCM) 10K type strain sequencing project: providing services to taxonomists for standard genome sequencing and annotation.</title>
        <authorList>
            <consortium name="The Broad Institute Genomics Platform"/>
            <consortium name="The Broad Institute Genome Sequencing Center for Infectious Disease"/>
            <person name="Wu L."/>
            <person name="Ma J."/>
        </authorList>
    </citation>
    <scope>NUCLEOTIDE SEQUENCE [LARGE SCALE GENOMIC DNA]</scope>
    <source>
        <strain evidence="5 6">JCM 15503</strain>
    </source>
</reference>
<comment type="caution">
    <text evidence="5">The sequence shown here is derived from an EMBL/GenBank/DDBJ whole genome shotgun (WGS) entry which is preliminary data.</text>
</comment>
<dbReference type="InterPro" id="IPR052172">
    <property type="entry name" value="UxaA_altronate/galactarate_dh"/>
</dbReference>
<evidence type="ECO:0000256" key="2">
    <source>
        <dbReference type="ARBA" id="ARBA00023239"/>
    </source>
</evidence>
<proteinExistence type="inferred from homology"/>
<dbReference type="EC" id="4.2.1.42" evidence="3"/>
<dbReference type="InterPro" id="IPR048332">
    <property type="entry name" value="GD_AH_C"/>
</dbReference>
<dbReference type="InterPro" id="IPR044144">
    <property type="entry name" value="SAF_UxaA/GarD"/>
</dbReference>
<dbReference type="InterPro" id="IPR007392">
    <property type="entry name" value="GD_AH_second"/>
</dbReference>
<dbReference type="Gene3D" id="2.30.130.110">
    <property type="match status" value="1"/>
</dbReference>
<organism evidence="5 6">
    <name type="scientific">Ideonella azotifigens</name>
    <dbReference type="NCBI Taxonomy" id="513160"/>
    <lineage>
        <taxon>Bacteria</taxon>
        <taxon>Pseudomonadati</taxon>
        <taxon>Pseudomonadota</taxon>
        <taxon>Betaproteobacteria</taxon>
        <taxon>Burkholderiales</taxon>
        <taxon>Sphaerotilaceae</taxon>
        <taxon>Ideonella</taxon>
    </lineage>
</organism>
<feature type="domain" description="SAF" evidence="4">
    <location>
        <begin position="61"/>
        <end position="136"/>
    </location>
</feature>
<dbReference type="PANTHER" id="PTHR30536">
    <property type="entry name" value="ALTRONATE/GALACTARATE DEHYDRATASE"/>
    <property type="match status" value="1"/>
</dbReference>
<evidence type="ECO:0000313" key="6">
    <source>
        <dbReference type="Proteomes" id="UP001500279"/>
    </source>
</evidence>
<dbReference type="Pfam" id="PF08666">
    <property type="entry name" value="SAF"/>
    <property type="match status" value="1"/>
</dbReference>
<dbReference type="Proteomes" id="UP001500279">
    <property type="component" value="Unassembled WGS sequence"/>
</dbReference>
<dbReference type="InterPro" id="IPR017654">
    <property type="entry name" value="GarD-like"/>
</dbReference>
<dbReference type="PANTHER" id="PTHR30536:SF1">
    <property type="entry name" value="GALACTARATE DEHYDRATASE (L-THREO-FORMING)"/>
    <property type="match status" value="1"/>
</dbReference>
<comment type="similarity">
    <text evidence="1">Belongs to the UxaA family.</text>
</comment>
<evidence type="ECO:0000313" key="5">
    <source>
        <dbReference type="EMBL" id="GAA0764687.1"/>
    </source>
</evidence>
<sequence>MPAQVSKDPQRNSARASFSVPDLSEFALTNAAAPTAAPVAAPSIASLTARPPLTLSMHPADNVAIVANDGGLPAGTELPPGLPGAGLALREKVPQGHKVALEDIAEGAVVRRYNVPIGYAVKDIPAGSWVHERLLKMPAARELDDTLPIATVKPPHQDPLVGHSFQGYRNADGSVGTRNLLAITTTVQCVAGVVALAVARIRSELLPLYPNVDGVVGLEHTYGCGVAIDAPDAIIPIRTLKHISLNPNFGGEVMVVSLGCEKLQPERLLPPGSFAIQPADDGSEAGLDVVCLQAEAHVGLMSMLDDIVQSAKPHLARLNARQRETVPASELVVGVQCGGSDAFSGVTANPTVGFAADLLVRAGATIMFSENTEVRDAVDQLTSRAATPEVAEAIKRELGWYDRYLDRGRVDRSANTTPGNKAGGLSNITEKAMGSIIKSGSSAISHVLPPGEKLRRDQRGLVFAATPASDFICGTLQLAAGMNLHIFTTGRGTPYGLAECPVIKVATRSDLARRWHDIMDVNAGRIADGEQTIEEAGWALFQLMLDVASGKKTWAEHWKLHNSLVLFNPAPVT</sequence>